<dbReference type="EMBL" id="JBBPBM010000111">
    <property type="protein sequence ID" value="KAK8506929.1"/>
    <property type="molecule type" value="Genomic_DNA"/>
</dbReference>
<comment type="caution">
    <text evidence="1">The sequence shown here is derived from an EMBL/GenBank/DDBJ whole genome shotgun (WGS) entry which is preliminary data.</text>
</comment>
<organism evidence="1 2">
    <name type="scientific">Hibiscus sabdariffa</name>
    <name type="common">roselle</name>
    <dbReference type="NCBI Taxonomy" id="183260"/>
    <lineage>
        <taxon>Eukaryota</taxon>
        <taxon>Viridiplantae</taxon>
        <taxon>Streptophyta</taxon>
        <taxon>Embryophyta</taxon>
        <taxon>Tracheophyta</taxon>
        <taxon>Spermatophyta</taxon>
        <taxon>Magnoliopsida</taxon>
        <taxon>eudicotyledons</taxon>
        <taxon>Gunneridae</taxon>
        <taxon>Pentapetalae</taxon>
        <taxon>rosids</taxon>
        <taxon>malvids</taxon>
        <taxon>Malvales</taxon>
        <taxon>Malvaceae</taxon>
        <taxon>Malvoideae</taxon>
        <taxon>Hibiscus</taxon>
    </lineage>
</organism>
<dbReference type="Proteomes" id="UP001472677">
    <property type="component" value="Unassembled WGS sequence"/>
</dbReference>
<name>A0ABR2BIH8_9ROSI</name>
<evidence type="ECO:0000313" key="1">
    <source>
        <dbReference type="EMBL" id="KAK8506929.1"/>
    </source>
</evidence>
<reference evidence="1 2" key="1">
    <citation type="journal article" date="2024" name="G3 (Bethesda)">
        <title>Genome assembly of Hibiscus sabdariffa L. provides insights into metabolisms of medicinal natural products.</title>
        <authorList>
            <person name="Kim T."/>
        </authorList>
    </citation>
    <scope>NUCLEOTIDE SEQUENCE [LARGE SCALE GENOMIC DNA]</scope>
    <source>
        <strain evidence="1">TK-2024</strain>
        <tissue evidence="1">Old leaves</tissue>
    </source>
</reference>
<evidence type="ECO:0000313" key="2">
    <source>
        <dbReference type="Proteomes" id="UP001472677"/>
    </source>
</evidence>
<sequence length="181" mass="19537">MPAAASDQAPFIIVVTDQESLAAIAVDLAEPTVVSTKSTTPFDMVGSTAVALALVFDSDDGDVSNVDPILLVLRNDAVLVLNFVVKQGKATSSIIVVDGQSNIPLIDNPVDPLLDFEAWLDQPPQASNFEVNGGNDEKVLVLMLMMFVFVNRVWCCLARSMLRDIVRRLPLLSAIGNLELR</sequence>
<accession>A0ABR2BIH8</accession>
<protein>
    <submittedName>
        <fullName evidence="1">Uncharacterized protein</fullName>
    </submittedName>
</protein>
<keyword evidence="2" id="KW-1185">Reference proteome</keyword>
<proteinExistence type="predicted"/>
<gene>
    <name evidence="1" type="ORF">V6N12_009241</name>
</gene>